<evidence type="ECO:0000256" key="3">
    <source>
        <dbReference type="ARBA" id="ARBA00023163"/>
    </source>
</evidence>
<dbReference type="InterPro" id="IPR036388">
    <property type="entry name" value="WH-like_DNA-bd_sf"/>
</dbReference>
<reference evidence="5 6" key="1">
    <citation type="submission" date="2021-01" db="EMBL/GenBank/DDBJ databases">
        <title>Whole genome shotgun sequence of Actinoplanes deccanensis NBRC 13994.</title>
        <authorList>
            <person name="Komaki H."/>
            <person name="Tamura T."/>
        </authorList>
    </citation>
    <scope>NUCLEOTIDE SEQUENCE [LARGE SCALE GENOMIC DNA]</scope>
    <source>
        <strain evidence="5 6">NBRC 13994</strain>
    </source>
</reference>
<dbReference type="EMBL" id="BOMI01000192">
    <property type="protein sequence ID" value="GID80463.1"/>
    <property type="molecule type" value="Genomic_DNA"/>
</dbReference>
<keyword evidence="2" id="KW-0238">DNA-binding</keyword>
<comment type="caution">
    <text evidence="5">The sequence shown here is derived from an EMBL/GenBank/DDBJ whole genome shotgun (WGS) entry which is preliminary data.</text>
</comment>
<proteinExistence type="predicted"/>
<dbReference type="PROSITE" id="PS51118">
    <property type="entry name" value="HTH_HXLR"/>
    <property type="match status" value="1"/>
</dbReference>
<evidence type="ECO:0000256" key="2">
    <source>
        <dbReference type="ARBA" id="ARBA00023125"/>
    </source>
</evidence>
<dbReference type="Gene3D" id="1.10.10.10">
    <property type="entry name" value="Winged helix-like DNA-binding domain superfamily/Winged helix DNA-binding domain"/>
    <property type="match status" value="1"/>
</dbReference>
<organism evidence="5 6">
    <name type="scientific">Paractinoplanes deccanensis</name>
    <dbReference type="NCBI Taxonomy" id="113561"/>
    <lineage>
        <taxon>Bacteria</taxon>
        <taxon>Bacillati</taxon>
        <taxon>Actinomycetota</taxon>
        <taxon>Actinomycetes</taxon>
        <taxon>Micromonosporales</taxon>
        <taxon>Micromonosporaceae</taxon>
        <taxon>Paractinoplanes</taxon>
    </lineage>
</organism>
<evidence type="ECO:0000259" key="4">
    <source>
        <dbReference type="PROSITE" id="PS51118"/>
    </source>
</evidence>
<dbReference type="PANTHER" id="PTHR33204:SF39">
    <property type="entry name" value="TRANSCRIPTIONAL REGULATORY PROTEIN"/>
    <property type="match status" value="1"/>
</dbReference>
<dbReference type="SUPFAM" id="SSF46785">
    <property type="entry name" value="Winged helix' DNA-binding domain"/>
    <property type="match status" value="1"/>
</dbReference>
<keyword evidence="3" id="KW-0804">Transcription</keyword>
<keyword evidence="1" id="KW-0805">Transcription regulation</keyword>
<dbReference type="Pfam" id="PF01638">
    <property type="entry name" value="HxlR"/>
    <property type="match status" value="1"/>
</dbReference>
<evidence type="ECO:0000313" key="5">
    <source>
        <dbReference type="EMBL" id="GID80463.1"/>
    </source>
</evidence>
<dbReference type="PANTHER" id="PTHR33204">
    <property type="entry name" value="TRANSCRIPTIONAL REGULATOR, MARR FAMILY"/>
    <property type="match status" value="1"/>
</dbReference>
<dbReference type="Proteomes" id="UP000609879">
    <property type="component" value="Unassembled WGS sequence"/>
</dbReference>
<feature type="domain" description="HTH hxlR-type" evidence="4">
    <location>
        <begin position="1"/>
        <end position="62"/>
    </location>
</feature>
<dbReference type="RefSeq" id="WP_239169541.1">
    <property type="nucleotide sequence ID" value="NZ_BAAABO010000039.1"/>
</dbReference>
<evidence type="ECO:0000313" key="6">
    <source>
        <dbReference type="Proteomes" id="UP000609879"/>
    </source>
</evidence>
<protein>
    <recommendedName>
        <fullName evidence="4">HTH hxlR-type domain-containing protein</fullName>
    </recommendedName>
</protein>
<keyword evidence="6" id="KW-1185">Reference proteome</keyword>
<dbReference type="InterPro" id="IPR036390">
    <property type="entry name" value="WH_DNA-bd_sf"/>
</dbReference>
<evidence type="ECO:0000256" key="1">
    <source>
        <dbReference type="ARBA" id="ARBA00023015"/>
    </source>
</evidence>
<name>A0ABQ3YKC2_9ACTN</name>
<dbReference type="InterPro" id="IPR002577">
    <property type="entry name" value="HTH_HxlR"/>
</dbReference>
<accession>A0ABQ3YKC2</accession>
<sequence>MEISRSLSAPLRTLERDGLLLRTVYPEAPIRVEYELTPLGETLRGPLKALTDWSVQHIKEVLEAREEYDERAGKR</sequence>
<gene>
    <name evidence="5" type="ORF">Ade02nite_91040</name>
</gene>